<dbReference type="RefSeq" id="WP_069854245.1">
    <property type="nucleotide sequence ID" value="NZ_LNPX01000001.1"/>
</dbReference>
<dbReference type="AlphaFoldDB" id="A0AAP7IGB5"/>
<evidence type="ECO:0008006" key="3">
    <source>
        <dbReference type="Google" id="ProtNLM"/>
    </source>
</evidence>
<evidence type="ECO:0000313" key="1">
    <source>
        <dbReference type="EMBL" id="OEK59119.1"/>
    </source>
</evidence>
<proteinExistence type="predicted"/>
<dbReference type="Gene3D" id="3.70.10.10">
    <property type="match status" value="1"/>
</dbReference>
<protein>
    <recommendedName>
        <fullName evidence="3">DNA polymerase III beta sliding clamp C-terminal domain-containing protein</fullName>
    </recommendedName>
</protein>
<evidence type="ECO:0000313" key="2">
    <source>
        <dbReference type="Proteomes" id="UP000095464"/>
    </source>
</evidence>
<reference evidence="2" key="1">
    <citation type="submission" date="2015-11" db="EMBL/GenBank/DDBJ databases">
        <title>Genomic diversity of Staphylococcus saprophyticus strains from urinary tract infections, animal surfaces, and fermented foods.</title>
        <authorList>
            <person name="Wolfe B.E."/>
        </authorList>
    </citation>
    <scope>NUCLEOTIDE SEQUENCE [LARGE SCALE GENOMIC DNA]</scope>
    <source>
        <strain evidence="2">738_7</strain>
    </source>
</reference>
<accession>A0AAP7IGB5</accession>
<organism evidence="1 2">
    <name type="scientific">Staphylococcus equorum</name>
    <dbReference type="NCBI Taxonomy" id="246432"/>
    <lineage>
        <taxon>Bacteria</taxon>
        <taxon>Bacillati</taxon>
        <taxon>Bacillota</taxon>
        <taxon>Bacilli</taxon>
        <taxon>Bacillales</taxon>
        <taxon>Staphylococcaceae</taxon>
        <taxon>Staphylococcus</taxon>
    </lineage>
</organism>
<dbReference type="Proteomes" id="UP000095464">
    <property type="component" value="Unassembled WGS sequence"/>
</dbReference>
<comment type="caution">
    <text evidence="1">The sequence shown here is derived from an EMBL/GenBank/DDBJ whole genome shotgun (WGS) entry which is preliminary data.</text>
</comment>
<sequence length="216" mass="25187">MEYGKVFKHCKKVVDKGDVTGFRAVLKGVFHSDNKVIATDGKRLLIAEIDNAKFSNVLVDAKTGELQEGRYPDTNKLLLSEASDIQLDINKKTLEDIKRVLRRIKKAGFKYIELKLESEDKKHVWYVQPKPSPDINITDFDKTELRFALAEDERRKDQKKTFDIRYFINAMDFVKDNKRAGTKLMMTESNTTAIQFTNQVDEDFKYKYLVMPMRNF</sequence>
<name>A0AAP7IGB5_9STAP</name>
<gene>
    <name evidence="1" type="ORF">ASS94_00195</name>
</gene>
<dbReference type="EMBL" id="LNPX01000001">
    <property type="protein sequence ID" value="OEK59119.1"/>
    <property type="molecule type" value="Genomic_DNA"/>
</dbReference>